<evidence type="ECO:0000256" key="1">
    <source>
        <dbReference type="ARBA" id="ARBA00004613"/>
    </source>
</evidence>
<dbReference type="PRINTS" id="PR00294">
    <property type="entry name" value="SSBTLNINHBTR"/>
</dbReference>
<dbReference type="InterPro" id="IPR000691">
    <property type="entry name" value="Prot_inh_I16_SSI"/>
</dbReference>
<dbReference type="STRING" id="471857.Svir_13530"/>
<sequence length="123" mass="13016">MPMFAATSLAACAAAALCTGPAVTPESSILLSLTDSRGETRSVQLMCDPTLGNHPQADSACSALEQVDGDFTRLPVKDQTCTMIHSPVRASAQGHWRGSPVEFTTEYPNRCLADAHSNSVFAF</sequence>
<dbReference type="KEGG" id="svi:Svir_13530"/>
<keyword evidence="7" id="KW-1015">Disulfide bond</keyword>
<dbReference type="InterPro" id="IPR036819">
    <property type="entry name" value="Subtilisin_inhibitor-like_sf"/>
</dbReference>
<feature type="chain" id="PRO_5039705359" evidence="9">
    <location>
        <begin position="25"/>
        <end position="123"/>
    </location>
</feature>
<evidence type="ECO:0000259" key="10">
    <source>
        <dbReference type="Pfam" id="PF00720"/>
    </source>
</evidence>
<evidence type="ECO:0000256" key="5">
    <source>
        <dbReference type="ARBA" id="ARBA00022690"/>
    </source>
</evidence>
<dbReference type="AlphaFoldDB" id="C7MQA1"/>
<name>C7MQA1_SACVD</name>
<comment type="subunit">
    <text evidence="3">Homodimer.</text>
</comment>
<accession>C7MQA1</accession>
<dbReference type="GO" id="GO:0005576">
    <property type="term" value="C:extracellular region"/>
    <property type="evidence" value="ECO:0007669"/>
    <property type="project" value="UniProtKB-SubCell"/>
</dbReference>
<proteinExistence type="inferred from homology"/>
<dbReference type="Proteomes" id="UP000000841">
    <property type="component" value="Chromosome"/>
</dbReference>
<dbReference type="SUPFAM" id="SSF55399">
    <property type="entry name" value="Subtilisin inhibitor"/>
    <property type="match status" value="1"/>
</dbReference>
<keyword evidence="4" id="KW-0964">Secreted</keyword>
<evidence type="ECO:0000256" key="2">
    <source>
        <dbReference type="ARBA" id="ARBA00010472"/>
    </source>
</evidence>
<organism evidence="11 12">
    <name type="scientific">Saccharomonospora viridis (strain ATCC 15386 / DSM 43017 / JCM 3036 / CCUG 5913 / NBRC 12207 / NCIMB 9602 / P101)</name>
    <name type="common">Thermoactinomyces viridis</name>
    <dbReference type="NCBI Taxonomy" id="471857"/>
    <lineage>
        <taxon>Bacteria</taxon>
        <taxon>Bacillati</taxon>
        <taxon>Actinomycetota</taxon>
        <taxon>Actinomycetes</taxon>
        <taxon>Pseudonocardiales</taxon>
        <taxon>Pseudonocardiaceae</taxon>
        <taxon>Saccharomonospora</taxon>
    </lineage>
</organism>
<dbReference type="GO" id="GO:0004867">
    <property type="term" value="F:serine-type endopeptidase inhibitor activity"/>
    <property type="evidence" value="ECO:0007669"/>
    <property type="project" value="UniProtKB-KW"/>
</dbReference>
<evidence type="ECO:0000256" key="3">
    <source>
        <dbReference type="ARBA" id="ARBA00011738"/>
    </source>
</evidence>
<evidence type="ECO:0000313" key="12">
    <source>
        <dbReference type="Proteomes" id="UP000000841"/>
    </source>
</evidence>
<evidence type="ECO:0000256" key="6">
    <source>
        <dbReference type="ARBA" id="ARBA00022900"/>
    </source>
</evidence>
<reference evidence="11 12" key="1">
    <citation type="journal article" date="2009" name="Stand. Genomic Sci.">
        <title>Complete genome sequence of Saccharomonospora viridis type strain (P101).</title>
        <authorList>
            <person name="Pati A."/>
            <person name="Sikorski J."/>
            <person name="Nolan M."/>
            <person name="Lapidus A."/>
            <person name="Copeland A."/>
            <person name="Glavina Del Rio T."/>
            <person name="Lucas S."/>
            <person name="Chen F."/>
            <person name="Tice H."/>
            <person name="Pitluck S."/>
            <person name="Cheng J.F."/>
            <person name="Chertkov O."/>
            <person name="Brettin T."/>
            <person name="Han C."/>
            <person name="Detter J.C."/>
            <person name="Kuske C."/>
            <person name="Bruce D."/>
            <person name="Goodwin L."/>
            <person name="Chain P."/>
            <person name="D'haeseleer P."/>
            <person name="Chen A."/>
            <person name="Palaniappan K."/>
            <person name="Ivanova N."/>
            <person name="Mavromatis K."/>
            <person name="Mikhailova N."/>
            <person name="Rohde M."/>
            <person name="Tindall B.J."/>
            <person name="Goker M."/>
            <person name="Bristow J."/>
            <person name="Eisen J.A."/>
            <person name="Markowitz V."/>
            <person name="Hugenholtz P."/>
            <person name="Kyrpides N.C."/>
            <person name="Klenk H.P."/>
        </authorList>
    </citation>
    <scope>NUCLEOTIDE SEQUENCE [LARGE SCALE GENOMIC DNA]</scope>
    <source>
        <strain evidence="12">ATCC 15386 / DSM 43017 / JCM 3036 / NBRC 12207 / P101</strain>
    </source>
</reference>
<evidence type="ECO:0000256" key="9">
    <source>
        <dbReference type="SAM" id="SignalP"/>
    </source>
</evidence>
<dbReference type="Pfam" id="PF00720">
    <property type="entry name" value="SSI"/>
    <property type="match status" value="1"/>
</dbReference>
<evidence type="ECO:0000256" key="7">
    <source>
        <dbReference type="ARBA" id="ARBA00023157"/>
    </source>
</evidence>
<dbReference type="EMBL" id="CP001683">
    <property type="protein sequence ID" value="ACU96400.1"/>
    <property type="molecule type" value="Genomic_DNA"/>
</dbReference>
<keyword evidence="12" id="KW-1185">Reference proteome</keyword>
<dbReference type="Gene3D" id="3.30.350.10">
    <property type="entry name" value="Subtilisin inhibitor-like"/>
    <property type="match status" value="1"/>
</dbReference>
<comment type="similarity">
    <text evidence="2 8">Belongs to the protease inhibitor I16 (SSI) family.</text>
</comment>
<feature type="domain" description="Subtilisin inhibitor" evidence="10">
    <location>
        <begin position="36"/>
        <end position="109"/>
    </location>
</feature>
<comment type="subcellular location">
    <subcellularLocation>
        <location evidence="1">Secreted</location>
    </subcellularLocation>
</comment>
<evidence type="ECO:0000256" key="4">
    <source>
        <dbReference type="ARBA" id="ARBA00022525"/>
    </source>
</evidence>
<dbReference type="eggNOG" id="ENOG50333FU">
    <property type="taxonomic scope" value="Bacteria"/>
</dbReference>
<evidence type="ECO:0000313" key="11">
    <source>
        <dbReference type="EMBL" id="ACU96400.1"/>
    </source>
</evidence>
<keyword evidence="9" id="KW-0732">Signal</keyword>
<gene>
    <name evidence="11" type="ordered locus">Svir_13530</name>
</gene>
<feature type="signal peptide" evidence="9">
    <location>
        <begin position="1"/>
        <end position="24"/>
    </location>
</feature>
<protein>
    <submittedName>
        <fullName evidence="11">Subtilisin inhibitor-like protein</fullName>
    </submittedName>
</protein>
<dbReference type="HOGENOM" id="CLU_121949_0_1_11"/>
<dbReference type="InterPro" id="IPR023549">
    <property type="entry name" value="Subtilisin_inhibitor"/>
</dbReference>
<evidence type="ECO:0000256" key="8">
    <source>
        <dbReference type="RuleBase" id="RU003471"/>
    </source>
</evidence>
<keyword evidence="5 8" id="KW-0646">Protease inhibitor</keyword>
<keyword evidence="6 8" id="KW-0722">Serine protease inhibitor</keyword>
<dbReference type="RefSeq" id="WP_015785715.1">
    <property type="nucleotide sequence ID" value="NC_013159.1"/>
</dbReference>